<sequence length="195" mass="21389">MSKQTSSSKQSRRHGSRMTASEVLEGIDLSGKTVLITGTTSGIGMETARVLALTGAHIVMANRNIPASEKLKQEICDEAKGFVPKIDILQLDLSSLESVRQAADEFSLKRWPLHILLLNAGLTSWNGELSVDGYERTFAVNHLGHFYLSILLMKKLRESAPSRLVVVSSLLHAQTGIRPNKSLNKKLQKLLTTPS</sequence>
<evidence type="ECO:0000313" key="4">
    <source>
        <dbReference type="EMBL" id="KAI1697428.1"/>
    </source>
</evidence>
<dbReference type="SUPFAM" id="SSF51735">
    <property type="entry name" value="NAD(P)-binding Rossmann-fold domains"/>
    <property type="match status" value="1"/>
</dbReference>
<dbReference type="Gene3D" id="3.40.50.720">
    <property type="entry name" value="NAD(P)-binding Rossmann-like Domain"/>
    <property type="match status" value="1"/>
</dbReference>
<reference evidence="4" key="1">
    <citation type="submission" date="2022-01" db="EMBL/GenBank/DDBJ databases">
        <title>Genome Sequence Resource for Two Populations of Ditylenchus destructor, the Migratory Endoparasitic Phytonematode.</title>
        <authorList>
            <person name="Zhang H."/>
            <person name="Lin R."/>
            <person name="Xie B."/>
        </authorList>
    </citation>
    <scope>NUCLEOTIDE SEQUENCE</scope>
    <source>
        <strain evidence="4">BazhouSP</strain>
    </source>
</reference>
<gene>
    <name evidence="4" type="ORF">DdX_18511</name>
</gene>
<dbReference type="PANTHER" id="PTHR24320">
    <property type="entry name" value="RETINOL DEHYDROGENASE"/>
    <property type="match status" value="1"/>
</dbReference>
<proteinExistence type="inferred from homology"/>
<keyword evidence="5" id="KW-1185">Reference proteome</keyword>
<dbReference type="Pfam" id="PF00106">
    <property type="entry name" value="adh_short"/>
    <property type="match status" value="1"/>
</dbReference>
<name>A0AAD4MKL3_9BILA</name>
<dbReference type="GO" id="GO:0016491">
    <property type="term" value="F:oxidoreductase activity"/>
    <property type="evidence" value="ECO:0007669"/>
    <property type="project" value="UniProtKB-KW"/>
</dbReference>
<dbReference type="EMBL" id="JAKKPZ010000269">
    <property type="protein sequence ID" value="KAI1697428.1"/>
    <property type="molecule type" value="Genomic_DNA"/>
</dbReference>
<dbReference type="InterPro" id="IPR002347">
    <property type="entry name" value="SDR_fam"/>
</dbReference>
<evidence type="ECO:0000256" key="1">
    <source>
        <dbReference type="ARBA" id="ARBA00006484"/>
    </source>
</evidence>
<comment type="caution">
    <text evidence="4">The sequence shown here is derived from an EMBL/GenBank/DDBJ whole genome shotgun (WGS) entry which is preliminary data.</text>
</comment>
<protein>
    <submittedName>
        <fullName evidence="4">Short chain dehydrogenase domain-containing protein</fullName>
    </submittedName>
</protein>
<dbReference type="Proteomes" id="UP001201812">
    <property type="component" value="Unassembled WGS sequence"/>
</dbReference>
<accession>A0AAD4MKL3</accession>
<dbReference type="InterPro" id="IPR036291">
    <property type="entry name" value="NAD(P)-bd_dom_sf"/>
</dbReference>
<comment type="similarity">
    <text evidence="1">Belongs to the short-chain dehydrogenases/reductases (SDR) family.</text>
</comment>
<dbReference type="AlphaFoldDB" id="A0AAD4MKL3"/>
<evidence type="ECO:0000256" key="3">
    <source>
        <dbReference type="ARBA" id="ARBA00023002"/>
    </source>
</evidence>
<evidence type="ECO:0000313" key="5">
    <source>
        <dbReference type="Proteomes" id="UP001201812"/>
    </source>
</evidence>
<evidence type="ECO:0000256" key="2">
    <source>
        <dbReference type="ARBA" id="ARBA00022857"/>
    </source>
</evidence>
<dbReference type="PANTHER" id="PTHR24320:SF282">
    <property type="entry name" value="WW DOMAIN-CONTAINING OXIDOREDUCTASE"/>
    <property type="match status" value="1"/>
</dbReference>
<organism evidence="4 5">
    <name type="scientific">Ditylenchus destructor</name>
    <dbReference type="NCBI Taxonomy" id="166010"/>
    <lineage>
        <taxon>Eukaryota</taxon>
        <taxon>Metazoa</taxon>
        <taxon>Ecdysozoa</taxon>
        <taxon>Nematoda</taxon>
        <taxon>Chromadorea</taxon>
        <taxon>Rhabditida</taxon>
        <taxon>Tylenchina</taxon>
        <taxon>Tylenchomorpha</taxon>
        <taxon>Sphaerularioidea</taxon>
        <taxon>Anguinidae</taxon>
        <taxon>Anguininae</taxon>
        <taxon>Ditylenchus</taxon>
    </lineage>
</organism>
<keyword evidence="3" id="KW-0560">Oxidoreductase</keyword>
<keyword evidence="2" id="KW-0521">NADP</keyword>